<dbReference type="PANTHER" id="PTHR21180:SF32">
    <property type="entry name" value="ENDONUCLEASE_EXONUCLEASE_PHOSPHATASE FAMILY DOMAIN-CONTAINING PROTEIN 1"/>
    <property type="match status" value="1"/>
</dbReference>
<accession>A0A9X4QXV6</accession>
<dbReference type="AlphaFoldDB" id="A0A9X4QXV6"/>
<dbReference type="GO" id="GO:0006281">
    <property type="term" value="P:DNA repair"/>
    <property type="evidence" value="ECO:0007669"/>
    <property type="project" value="InterPro"/>
</dbReference>
<dbReference type="GO" id="GO:0003677">
    <property type="term" value="F:DNA binding"/>
    <property type="evidence" value="ECO:0007669"/>
    <property type="project" value="InterPro"/>
</dbReference>
<dbReference type="GO" id="GO:0015628">
    <property type="term" value="P:protein secretion by the type II secretion system"/>
    <property type="evidence" value="ECO:0007669"/>
    <property type="project" value="TreeGrafter"/>
</dbReference>
<dbReference type="RefSeq" id="WP_002507460.1">
    <property type="nucleotide sequence ID" value="NZ_CP013114.1"/>
</dbReference>
<feature type="domain" description="Helix-hairpin-helix DNA-binding motif class 1" evidence="3">
    <location>
        <begin position="215"/>
        <end position="234"/>
    </location>
</feature>
<dbReference type="InterPro" id="IPR004509">
    <property type="entry name" value="Competence_ComEA_HhH"/>
</dbReference>
<dbReference type="EMBL" id="JAMBQA010000001">
    <property type="protein sequence ID" value="MDG0845110.1"/>
    <property type="molecule type" value="Genomic_DNA"/>
</dbReference>
<dbReference type="InterPro" id="IPR010994">
    <property type="entry name" value="RuvA_2-like"/>
</dbReference>
<comment type="caution">
    <text evidence="4">The sequence shown here is derived from an EMBL/GenBank/DDBJ whole genome shotgun (WGS) entry which is preliminary data.</text>
</comment>
<dbReference type="NCBIfam" id="TIGR00426">
    <property type="entry name" value="competence protein ComEA helix-hairpin-helix repeat region"/>
    <property type="match status" value="1"/>
</dbReference>
<evidence type="ECO:0000313" key="5">
    <source>
        <dbReference type="Proteomes" id="UP001152422"/>
    </source>
</evidence>
<dbReference type="InterPro" id="IPR051675">
    <property type="entry name" value="Endo/Exo/Phosphatase_dom_1"/>
</dbReference>
<reference evidence="4" key="1">
    <citation type="submission" date="2022-05" db="EMBL/GenBank/DDBJ databases">
        <title>Comparative genomics of Staphylococcus equorum isolates.</title>
        <authorList>
            <person name="Luelf R.H."/>
        </authorList>
    </citation>
    <scope>NUCLEOTIDE SEQUENCE</scope>
    <source>
        <strain evidence="4">TMW 2.2497</strain>
    </source>
</reference>
<dbReference type="InterPro" id="IPR003583">
    <property type="entry name" value="Hlx-hairpin-Hlx_DNA-bd_motif"/>
</dbReference>
<keyword evidence="2" id="KW-1133">Transmembrane helix</keyword>
<evidence type="ECO:0000256" key="2">
    <source>
        <dbReference type="SAM" id="Phobius"/>
    </source>
</evidence>
<feature type="transmembrane region" description="Helical" evidence="2">
    <location>
        <begin position="12"/>
        <end position="34"/>
    </location>
</feature>
<gene>
    <name evidence="4" type="ORF">M4L89_02465</name>
</gene>
<dbReference type="SUPFAM" id="SSF47781">
    <property type="entry name" value="RuvA domain 2-like"/>
    <property type="match status" value="1"/>
</dbReference>
<name>A0A9X4QXV6_9STAP</name>
<feature type="domain" description="Helix-hairpin-helix DNA-binding motif class 1" evidence="3">
    <location>
        <begin position="185"/>
        <end position="204"/>
    </location>
</feature>
<evidence type="ECO:0000313" key="4">
    <source>
        <dbReference type="EMBL" id="MDG0845110.1"/>
    </source>
</evidence>
<dbReference type="SMART" id="SM00278">
    <property type="entry name" value="HhH1"/>
    <property type="match status" value="2"/>
</dbReference>
<keyword evidence="2" id="KW-0472">Membrane</keyword>
<protein>
    <submittedName>
        <fullName evidence="4">Helix-hairpin-helix domain-containing protein</fullName>
    </submittedName>
</protein>
<sequence length="237" mass="26554">MLDQWNNLKEIICKYKAVAIAILIIVVILIAWLLQSTFTNENDHKIVNSNDDITTTTETQLETNAKHTKNSTEQAKKIKTEDIFVDIKGAVKHPDIYMMKSSDRIKQLLDRAIVTEDADLSKINLAEKLVDQKLIYIPKKEETINSNQQINETNTTNKNVSSNSTKVTDNSANQEKININTASEPELLTVPGIGPSKAKSILEYREQNGAFESIEQLTEVKGIGAKTLEKLGSYFTT</sequence>
<dbReference type="Pfam" id="PF12836">
    <property type="entry name" value="HHH_3"/>
    <property type="match status" value="1"/>
</dbReference>
<organism evidence="4 5">
    <name type="scientific">Staphylococcus equorum</name>
    <dbReference type="NCBI Taxonomy" id="246432"/>
    <lineage>
        <taxon>Bacteria</taxon>
        <taxon>Bacillati</taxon>
        <taxon>Bacillota</taxon>
        <taxon>Bacilli</taxon>
        <taxon>Bacillales</taxon>
        <taxon>Staphylococcaceae</taxon>
        <taxon>Staphylococcus</taxon>
    </lineage>
</organism>
<evidence type="ECO:0000259" key="3">
    <source>
        <dbReference type="SMART" id="SM00278"/>
    </source>
</evidence>
<evidence type="ECO:0000256" key="1">
    <source>
        <dbReference type="SAM" id="MobiDB-lite"/>
    </source>
</evidence>
<keyword evidence="2" id="KW-0812">Transmembrane</keyword>
<dbReference type="PANTHER" id="PTHR21180">
    <property type="entry name" value="ENDONUCLEASE/EXONUCLEASE/PHOSPHATASE FAMILY DOMAIN-CONTAINING PROTEIN 1"/>
    <property type="match status" value="1"/>
</dbReference>
<proteinExistence type="predicted"/>
<dbReference type="GO" id="GO:0015627">
    <property type="term" value="C:type II protein secretion system complex"/>
    <property type="evidence" value="ECO:0007669"/>
    <property type="project" value="TreeGrafter"/>
</dbReference>
<keyword evidence="5" id="KW-1185">Reference proteome</keyword>
<dbReference type="Gene3D" id="1.10.150.280">
    <property type="entry name" value="AF1531-like domain"/>
    <property type="match status" value="1"/>
</dbReference>
<feature type="compositionally biased region" description="Low complexity" evidence="1">
    <location>
        <begin position="153"/>
        <end position="168"/>
    </location>
</feature>
<dbReference type="Proteomes" id="UP001152422">
    <property type="component" value="Unassembled WGS sequence"/>
</dbReference>
<feature type="region of interest" description="Disordered" evidence="1">
    <location>
        <begin position="148"/>
        <end position="172"/>
    </location>
</feature>
<dbReference type="KEGG" id="seqo:SE1039_14210"/>